<dbReference type="OrthoDB" id="9810297at2"/>
<evidence type="ECO:0000256" key="5">
    <source>
        <dbReference type="PROSITE-ProRule" id="PRU01023"/>
    </source>
</evidence>
<dbReference type="Gene3D" id="1.10.940.10">
    <property type="entry name" value="NusB-like"/>
    <property type="match status" value="1"/>
</dbReference>
<evidence type="ECO:0000313" key="7">
    <source>
        <dbReference type="EMBL" id="EFV43912.2"/>
    </source>
</evidence>
<comment type="caution">
    <text evidence="7">The sequence shown here is derived from an EMBL/GenBank/DDBJ whole genome shotgun (WGS) entry which is preliminary data.</text>
</comment>
<dbReference type="PROSITE" id="PS51686">
    <property type="entry name" value="SAM_MT_RSMB_NOP"/>
    <property type="match status" value="1"/>
</dbReference>
<dbReference type="eggNOG" id="COG0781">
    <property type="taxonomic scope" value="Bacteria"/>
</dbReference>
<protein>
    <submittedName>
        <fullName evidence="7">Ribosomal RNA small subunit methyltransferase B</fullName>
    </submittedName>
</protein>
<dbReference type="InterPro" id="IPR001678">
    <property type="entry name" value="MeTrfase_RsmB-F_NOP2_dom"/>
</dbReference>
<dbReference type="InterPro" id="IPR023267">
    <property type="entry name" value="RCMT"/>
</dbReference>
<evidence type="ECO:0000313" key="8">
    <source>
        <dbReference type="Proteomes" id="UP000006034"/>
    </source>
</evidence>
<dbReference type="InterPro" id="IPR029063">
    <property type="entry name" value="SAM-dependent_MTases_sf"/>
</dbReference>
<keyword evidence="2 5" id="KW-0808">Transferase</keyword>
<feature type="binding site" evidence="5">
    <location>
        <position position="294"/>
    </location>
    <ligand>
        <name>S-adenosyl-L-methionine</name>
        <dbReference type="ChEBI" id="CHEBI:59789"/>
    </ligand>
</feature>
<feature type="domain" description="SAM-dependent MTase RsmB/NOP-type" evidence="6">
    <location>
        <begin position="174"/>
        <end position="437"/>
    </location>
</feature>
<dbReference type="Gene3D" id="3.40.50.150">
    <property type="entry name" value="Vaccinia Virus protein VP39"/>
    <property type="match status" value="1"/>
</dbReference>
<feature type="active site" description="Nucleophile" evidence="5">
    <location>
        <position position="390"/>
    </location>
</feature>
<evidence type="ECO:0000259" key="6">
    <source>
        <dbReference type="PROSITE" id="PS51686"/>
    </source>
</evidence>
<dbReference type="Pfam" id="PF01029">
    <property type="entry name" value="NusB"/>
    <property type="match status" value="1"/>
</dbReference>
<dbReference type="InterPro" id="IPR006027">
    <property type="entry name" value="NusB_RsmB_TIM44"/>
</dbReference>
<dbReference type="RefSeq" id="WP_016360637.1">
    <property type="nucleotide sequence ID" value="NZ_KE150238.1"/>
</dbReference>
<evidence type="ECO:0000256" key="1">
    <source>
        <dbReference type="ARBA" id="ARBA00022603"/>
    </source>
</evidence>
<reference evidence="7 8" key="1">
    <citation type="submission" date="2010-10" db="EMBL/GenBank/DDBJ databases">
        <authorList>
            <consortium name="The Broad Institute Genome Sequencing Platform"/>
            <person name="Ward D."/>
            <person name="Earl A."/>
            <person name="Feldgarden M."/>
            <person name="Young S.K."/>
            <person name="Gargeya S."/>
            <person name="Zeng Q."/>
            <person name="Alvarado L."/>
            <person name="Berlin A."/>
            <person name="Bochicchio J."/>
            <person name="Chapman S.B."/>
            <person name="Chen Z."/>
            <person name="Freedman E."/>
            <person name="Gellesch M."/>
            <person name="Goldberg J."/>
            <person name="Griggs A."/>
            <person name="Gujja S."/>
            <person name="Heilman E."/>
            <person name="Heiman D."/>
            <person name="Howarth C."/>
            <person name="Mehta T."/>
            <person name="Neiman D."/>
            <person name="Pearson M."/>
            <person name="Roberts A."/>
            <person name="Saif S."/>
            <person name="Shea T."/>
            <person name="Shenoy N."/>
            <person name="Sisk P."/>
            <person name="Stolte C."/>
            <person name="Sykes S."/>
            <person name="White J."/>
            <person name="Yandava C."/>
            <person name="Allen-Vercoe E."/>
            <person name="Sibley C."/>
            <person name="Ambrose C.E."/>
            <person name="Strauss J."/>
            <person name="Daigneault M."/>
            <person name="Haas B."/>
            <person name="Nusbaum C."/>
            <person name="Birren B."/>
        </authorList>
    </citation>
    <scope>NUCLEOTIDE SEQUENCE [LARGE SCALE GENOMIC DNA]</scope>
    <source>
        <strain evidence="7 8">3_1_6</strain>
    </source>
</reference>
<evidence type="ECO:0000256" key="2">
    <source>
        <dbReference type="ARBA" id="ARBA00022679"/>
    </source>
</evidence>
<reference evidence="7 8" key="2">
    <citation type="submission" date="2013-04" db="EMBL/GenBank/DDBJ databases">
        <title>The Genome Sequence of Bilophila wadsworthia 3_1_6.</title>
        <authorList>
            <consortium name="The Broad Institute Genomics Platform"/>
            <person name="Earl A."/>
            <person name="Ward D."/>
            <person name="Feldgarden M."/>
            <person name="Gevers D."/>
            <person name="Sibley C."/>
            <person name="Strauss J."/>
            <person name="Allen-Vercoe E."/>
            <person name="Walker B."/>
            <person name="Young S."/>
            <person name="Zeng Q."/>
            <person name="Gargeya S."/>
            <person name="Fitzgerald M."/>
            <person name="Haas B."/>
            <person name="Abouelleil A."/>
            <person name="Allen A.W."/>
            <person name="Alvarado L."/>
            <person name="Arachchi H.M."/>
            <person name="Berlin A.M."/>
            <person name="Chapman S.B."/>
            <person name="Gainer-Dewar J."/>
            <person name="Goldberg J."/>
            <person name="Griggs A."/>
            <person name="Gujja S."/>
            <person name="Hansen M."/>
            <person name="Howarth C."/>
            <person name="Imamovic A."/>
            <person name="Ireland A."/>
            <person name="Larimer J."/>
            <person name="McCowan C."/>
            <person name="Murphy C."/>
            <person name="Pearson M."/>
            <person name="Poon T.W."/>
            <person name="Priest M."/>
            <person name="Roberts A."/>
            <person name="Saif S."/>
            <person name="Shea T."/>
            <person name="Sisk P."/>
            <person name="Sykes S."/>
            <person name="Wortman J."/>
            <person name="Nusbaum C."/>
            <person name="Birren B."/>
        </authorList>
    </citation>
    <scope>NUCLEOTIDE SEQUENCE [LARGE SCALE GENOMIC DNA]</scope>
    <source>
        <strain evidence="7 8">3_1_6</strain>
    </source>
</reference>
<dbReference type="PRINTS" id="PR02008">
    <property type="entry name" value="RCMTFAMILY"/>
</dbReference>
<dbReference type="InterPro" id="IPR035926">
    <property type="entry name" value="NusB-like_sf"/>
</dbReference>
<dbReference type="HOGENOM" id="CLU_005316_0_1_7"/>
<sequence length="437" mass="47966">MKKKKQNDEAPLPAREAALRILERTGISAPVQSLLDTKLTGGLFSRQEAALTTELVYGYLRSEIRISWLLSQFMKAPEKLPASMKLMIGIAAYELLYLDRIPAHASVSAAVDAVRARFGQGLSRVANGVLRSLIRLSESEDLKAFAFYESRIKDPMERLSVFHSVPRWMLELWTKGYGPEKAETFARAVSVVPSPCVRVNAARDEWEALRDFLCKEGEAVGISGVRFAPGTQPEYMRDYLRQGRLSIQGAGSQLVLEALDAPRWEGPVWDACAGRGGKTLALVELGVPVLAASDTYQPRLRGMRDDAKRLVLKTPPLFCASAAEPALRGTPRTILLDVPCSGLGTLARHPDLRTLRTPGQVAGLVDLQRRILDAVWSYLPSGGHLAYITCTMNPAENEGQIDAFLARTPGASLEKQWQSTPDAFGSDLMYGAMLKKA</sequence>
<dbReference type="STRING" id="563192.HMPREF0179_02260"/>
<dbReference type="GeneID" id="78085402"/>
<dbReference type="GO" id="GO:0006355">
    <property type="term" value="P:regulation of DNA-templated transcription"/>
    <property type="evidence" value="ECO:0007669"/>
    <property type="project" value="InterPro"/>
</dbReference>
<dbReference type="AlphaFoldDB" id="E5Y7U5"/>
<comment type="caution">
    <text evidence="5">Lacks conserved residue(s) required for the propagation of feature annotation.</text>
</comment>
<dbReference type="eggNOG" id="COG0144">
    <property type="taxonomic scope" value="Bacteria"/>
</dbReference>
<dbReference type="PANTHER" id="PTHR22807:SF53">
    <property type="entry name" value="RIBOSOMAL RNA SMALL SUBUNIT METHYLTRANSFERASE B-RELATED"/>
    <property type="match status" value="1"/>
</dbReference>
<feature type="binding site" evidence="5">
    <location>
        <position position="337"/>
    </location>
    <ligand>
        <name>S-adenosyl-L-methionine</name>
        <dbReference type="ChEBI" id="CHEBI:59789"/>
    </ligand>
</feature>
<accession>E5Y7U5</accession>
<dbReference type="EMBL" id="ADCP02000001">
    <property type="protein sequence ID" value="EFV43912.2"/>
    <property type="molecule type" value="Genomic_DNA"/>
</dbReference>
<keyword evidence="3 5" id="KW-0949">S-adenosyl-L-methionine</keyword>
<dbReference type="Pfam" id="PF01189">
    <property type="entry name" value="Methyltr_RsmB-F"/>
    <property type="match status" value="1"/>
</dbReference>
<dbReference type="GO" id="GO:0003723">
    <property type="term" value="F:RNA binding"/>
    <property type="evidence" value="ECO:0007669"/>
    <property type="project" value="UniProtKB-UniRule"/>
</dbReference>
<keyword evidence="1 5" id="KW-0489">Methyltransferase</keyword>
<evidence type="ECO:0000256" key="4">
    <source>
        <dbReference type="ARBA" id="ARBA00022884"/>
    </source>
</evidence>
<dbReference type="InterPro" id="IPR049560">
    <property type="entry name" value="MeTrfase_RsmB-F_NOP2_cat"/>
</dbReference>
<dbReference type="GO" id="GO:0001510">
    <property type="term" value="P:RNA methylation"/>
    <property type="evidence" value="ECO:0007669"/>
    <property type="project" value="InterPro"/>
</dbReference>
<keyword evidence="8" id="KW-1185">Reference proteome</keyword>
<dbReference type="GO" id="GO:0008173">
    <property type="term" value="F:RNA methyltransferase activity"/>
    <property type="evidence" value="ECO:0007669"/>
    <property type="project" value="InterPro"/>
</dbReference>
<keyword evidence="4 5" id="KW-0694">RNA-binding</keyword>
<gene>
    <name evidence="7" type="ORF">HMPREF0179_02260</name>
</gene>
<organism evidence="7 8">
    <name type="scientific">Bilophila wadsworthia (strain 3_1_6)</name>
    <dbReference type="NCBI Taxonomy" id="563192"/>
    <lineage>
        <taxon>Bacteria</taxon>
        <taxon>Pseudomonadati</taxon>
        <taxon>Thermodesulfobacteriota</taxon>
        <taxon>Desulfovibrionia</taxon>
        <taxon>Desulfovibrionales</taxon>
        <taxon>Desulfovibrionaceae</taxon>
        <taxon>Bilophila</taxon>
    </lineage>
</organism>
<proteinExistence type="inferred from homology"/>
<dbReference type="Proteomes" id="UP000006034">
    <property type="component" value="Unassembled WGS sequence"/>
</dbReference>
<evidence type="ECO:0000256" key="3">
    <source>
        <dbReference type="ARBA" id="ARBA00022691"/>
    </source>
</evidence>
<dbReference type="PANTHER" id="PTHR22807">
    <property type="entry name" value="NOP2 YEAST -RELATED NOL1/NOP2/FMU SUN DOMAIN-CONTAINING"/>
    <property type="match status" value="1"/>
</dbReference>
<dbReference type="SUPFAM" id="SSF53335">
    <property type="entry name" value="S-adenosyl-L-methionine-dependent methyltransferases"/>
    <property type="match status" value="1"/>
</dbReference>
<name>E5Y7U5_BILW3</name>
<dbReference type="SUPFAM" id="SSF48013">
    <property type="entry name" value="NusB-like"/>
    <property type="match status" value="1"/>
</dbReference>
<comment type="similarity">
    <text evidence="5">Belongs to the class I-like SAM-binding methyltransferase superfamily. RsmB/NOP family.</text>
</comment>